<evidence type="ECO:0000256" key="2">
    <source>
        <dbReference type="SAM" id="SignalP"/>
    </source>
</evidence>
<evidence type="ECO:0000313" key="5">
    <source>
        <dbReference type="WBParaSite" id="TCNE_0000870201-mRNA-1"/>
    </source>
</evidence>
<evidence type="ECO:0000313" key="3">
    <source>
        <dbReference type="EMBL" id="VDM40023.1"/>
    </source>
</evidence>
<accession>A0A183UJN2</accession>
<name>A0A183UJN2_TOXCA</name>
<dbReference type="AlphaFoldDB" id="A0A183UJN2"/>
<protein>
    <submittedName>
        <fullName evidence="3 5">Uncharacterized protein</fullName>
    </submittedName>
</protein>
<feature type="region of interest" description="Disordered" evidence="1">
    <location>
        <begin position="194"/>
        <end position="234"/>
    </location>
</feature>
<dbReference type="EMBL" id="UYWY01019975">
    <property type="protein sequence ID" value="VDM40023.1"/>
    <property type="molecule type" value="Genomic_DNA"/>
</dbReference>
<keyword evidence="2" id="KW-0732">Signal</keyword>
<reference evidence="5" key="1">
    <citation type="submission" date="2016-06" db="UniProtKB">
        <authorList>
            <consortium name="WormBaseParasite"/>
        </authorList>
    </citation>
    <scope>IDENTIFICATION</scope>
</reference>
<feature type="region of interest" description="Disordered" evidence="1">
    <location>
        <begin position="76"/>
        <end position="131"/>
    </location>
</feature>
<keyword evidence="4" id="KW-1185">Reference proteome</keyword>
<feature type="signal peptide" evidence="2">
    <location>
        <begin position="1"/>
        <end position="24"/>
    </location>
</feature>
<reference evidence="3 4" key="2">
    <citation type="submission" date="2018-11" db="EMBL/GenBank/DDBJ databases">
        <authorList>
            <consortium name="Pathogen Informatics"/>
        </authorList>
    </citation>
    <scope>NUCLEOTIDE SEQUENCE [LARGE SCALE GENOMIC DNA]</scope>
</reference>
<evidence type="ECO:0000256" key="1">
    <source>
        <dbReference type="SAM" id="MobiDB-lite"/>
    </source>
</evidence>
<proteinExistence type="predicted"/>
<feature type="chain" id="PRO_5044553234" evidence="2">
    <location>
        <begin position="25"/>
        <end position="274"/>
    </location>
</feature>
<evidence type="ECO:0000313" key="4">
    <source>
        <dbReference type="Proteomes" id="UP000050794"/>
    </source>
</evidence>
<sequence>MLLSNMEMIVAIVAIYALSSSCDALFFGGGCSCPLPVPMCCCTPTQNCQPCGSSGGDVQPQSSGYTSAQYAHAPSYGAPSHSTASGQYQPLKPGYSQAIPTSYEGTPRGRYSQIAPTSYERGQSGPYSGALPSYRGPKKFQAASEVSQVVEEDGMPAAAAAATLTHVVDDPEMDETSARKEINDEHEVAEAITGRKSSQRRDEIESEEPVTSLRPSAPNARKYPFQAKIDADDEAEMVNRDEAFERGEERSKLEQPRVITLRRYRTKHLRRKSI</sequence>
<gene>
    <name evidence="3" type="ORF">TCNE_LOCUS8702</name>
</gene>
<organism evidence="4 5">
    <name type="scientific">Toxocara canis</name>
    <name type="common">Canine roundworm</name>
    <dbReference type="NCBI Taxonomy" id="6265"/>
    <lineage>
        <taxon>Eukaryota</taxon>
        <taxon>Metazoa</taxon>
        <taxon>Ecdysozoa</taxon>
        <taxon>Nematoda</taxon>
        <taxon>Chromadorea</taxon>
        <taxon>Rhabditida</taxon>
        <taxon>Spirurina</taxon>
        <taxon>Ascaridomorpha</taxon>
        <taxon>Ascaridoidea</taxon>
        <taxon>Toxocaridae</taxon>
        <taxon>Toxocara</taxon>
    </lineage>
</organism>
<dbReference type="Proteomes" id="UP000050794">
    <property type="component" value="Unassembled WGS sequence"/>
</dbReference>
<dbReference type="WBParaSite" id="TCNE_0000870201-mRNA-1">
    <property type="protein sequence ID" value="TCNE_0000870201-mRNA-1"/>
    <property type="gene ID" value="TCNE_0000870201"/>
</dbReference>